<feature type="transmembrane region" description="Helical" evidence="8">
    <location>
        <begin position="179"/>
        <end position="202"/>
    </location>
</feature>
<evidence type="ECO:0000256" key="7">
    <source>
        <dbReference type="ARBA" id="ARBA00023136"/>
    </source>
</evidence>
<comment type="caution">
    <text evidence="9">The sequence shown here is derived from an EMBL/GenBank/DDBJ whole genome shotgun (WGS) entry which is preliminary data.</text>
</comment>
<keyword evidence="5 8" id="KW-0812">Transmembrane</keyword>
<protein>
    <recommendedName>
        <fullName evidence="8">L-lactate permease</fullName>
    </recommendedName>
</protein>
<dbReference type="Proteomes" id="UP000199663">
    <property type="component" value="Unassembled WGS sequence"/>
</dbReference>
<keyword evidence="7 8" id="KW-0472">Membrane</keyword>
<feature type="transmembrane region" description="Helical" evidence="8">
    <location>
        <begin position="430"/>
        <end position="451"/>
    </location>
</feature>
<feature type="transmembrane region" description="Helical" evidence="8">
    <location>
        <begin position="32"/>
        <end position="51"/>
    </location>
</feature>
<evidence type="ECO:0000256" key="6">
    <source>
        <dbReference type="ARBA" id="ARBA00022989"/>
    </source>
</evidence>
<dbReference type="InterPro" id="IPR003804">
    <property type="entry name" value="Lactate_perm"/>
</dbReference>
<feature type="transmembrane region" description="Helical" evidence="8">
    <location>
        <begin position="238"/>
        <end position="254"/>
    </location>
</feature>
<evidence type="ECO:0000256" key="8">
    <source>
        <dbReference type="RuleBase" id="RU365092"/>
    </source>
</evidence>
<dbReference type="Pfam" id="PF02652">
    <property type="entry name" value="Lactate_perm"/>
    <property type="match status" value="1"/>
</dbReference>
<feature type="transmembrane region" description="Helical" evidence="8">
    <location>
        <begin position="58"/>
        <end position="78"/>
    </location>
</feature>
<feature type="transmembrane region" description="Helical" evidence="8">
    <location>
        <begin position="463"/>
        <end position="485"/>
    </location>
</feature>
<evidence type="ECO:0000313" key="9">
    <source>
        <dbReference type="EMBL" id="SDZ28949.1"/>
    </source>
</evidence>
<evidence type="ECO:0000256" key="1">
    <source>
        <dbReference type="ARBA" id="ARBA00004651"/>
    </source>
</evidence>
<feature type="transmembrane region" description="Helical" evidence="8">
    <location>
        <begin position="307"/>
        <end position="325"/>
    </location>
</feature>
<keyword evidence="3 8" id="KW-0813">Transport</keyword>
<comment type="similarity">
    <text evidence="2 8">Belongs to the lactate permease family.</text>
</comment>
<keyword evidence="4 8" id="KW-1003">Cell membrane</keyword>
<organism evidence="9 10">
    <name type="scientific">Rhodonellum ikkaensis</name>
    <dbReference type="NCBI Taxonomy" id="336829"/>
    <lineage>
        <taxon>Bacteria</taxon>
        <taxon>Pseudomonadati</taxon>
        <taxon>Bacteroidota</taxon>
        <taxon>Cytophagia</taxon>
        <taxon>Cytophagales</taxon>
        <taxon>Cytophagaceae</taxon>
        <taxon>Rhodonellum</taxon>
    </lineage>
</organism>
<feature type="transmembrane region" description="Helical" evidence="8">
    <location>
        <begin position="266"/>
        <end position="287"/>
    </location>
</feature>
<feature type="transmembrane region" description="Helical" evidence="8">
    <location>
        <begin position="214"/>
        <end position="232"/>
    </location>
</feature>
<accession>A0A1H3RVR1</accession>
<dbReference type="PANTHER" id="PTHR30003:SF0">
    <property type="entry name" value="GLYCOLATE PERMEASE GLCA-RELATED"/>
    <property type="match status" value="1"/>
</dbReference>
<sequence length="486" mass="52347">MTLPFILLSFLPILTLLVLSLAKGVKTGIYAGFMVTSALFFLWGNGVFPFLASLISALTGTVNISMIIFGAIFLYQIMEQKSYISGIKDSLAAIHPDKSFKFYFLAFFLTAFFESVAGFGTPGAIVPLLLISLGYSPLLSIAVVLLIDGLFAMAGAVGTPVTAGFQIPLELPIEAVSNIYLYSTAGIFLAGMVILVFVLVFLKRETTENNPTYAWILYFAIMAPLVLGSFYLRELTGIIAAVVMAVVSYIFLFKNKKIHLKPWMPYLVLVILLLLPKIFTGLADFLAYKVEFKAILGTNVSAGLQPLRSPLLPFLIASAFALFLVKDFKFDWKPAVSKTFAVFLVLFPSLAITQLMLNSGSAQMPSMIDAVAAEFIKTGQAYPLISPMIGILGTFISGSTTVSNIIFGSVQNSSAVSLGLNPQIVLSMQLMGASLGNAVCLFNIIAAAAVAGVSDYASILKKCLLPVLLASLVVSVFAYFLIWFLG</sequence>
<dbReference type="RefSeq" id="WP_019598393.1">
    <property type="nucleotide sequence ID" value="NZ_FNQC01000009.1"/>
</dbReference>
<evidence type="ECO:0000256" key="3">
    <source>
        <dbReference type="ARBA" id="ARBA00022448"/>
    </source>
</evidence>
<keyword evidence="10" id="KW-1185">Reference proteome</keyword>
<keyword evidence="6 8" id="KW-1133">Transmembrane helix</keyword>
<comment type="subcellular location">
    <subcellularLocation>
        <location evidence="1 8">Cell membrane</location>
        <topology evidence="1 8">Multi-pass membrane protein</topology>
    </subcellularLocation>
</comment>
<evidence type="ECO:0000256" key="2">
    <source>
        <dbReference type="ARBA" id="ARBA00010100"/>
    </source>
</evidence>
<dbReference type="EMBL" id="FNQC01000009">
    <property type="protein sequence ID" value="SDZ28949.1"/>
    <property type="molecule type" value="Genomic_DNA"/>
</dbReference>
<evidence type="ECO:0000313" key="10">
    <source>
        <dbReference type="Proteomes" id="UP000199663"/>
    </source>
</evidence>
<gene>
    <name evidence="9" type="ORF">SAMN05444412_109105</name>
</gene>
<dbReference type="PANTHER" id="PTHR30003">
    <property type="entry name" value="L-LACTATE PERMEASE"/>
    <property type="match status" value="1"/>
</dbReference>
<evidence type="ECO:0000256" key="5">
    <source>
        <dbReference type="ARBA" id="ARBA00022692"/>
    </source>
</evidence>
<proteinExistence type="inferred from homology"/>
<reference evidence="9 10" key="1">
    <citation type="submission" date="2016-10" db="EMBL/GenBank/DDBJ databases">
        <authorList>
            <person name="Varghese N."/>
            <person name="Submissions S."/>
        </authorList>
    </citation>
    <scope>NUCLEOTIDE SEQUENCE [LARGE SCALE GENOMIC DNA]</scope>
    <source>
        <strain evidence="9 10">DSM 17997</strain>
    </source>
</reference>
<evidence type="ECO:0000256" key="4">
    <source>
        <dbReference type="ARBA" id="ARBA00022475"/>
    </source>
</evidence>
<feature type="transmembrane region" description="Helical" evidence="8">
    <location>
        <begin position="102"/>
        <end position="131"/>
    </location>
</feature>
<comment type="function">
    <text evidence="8">Uptake of L-lactate across the membrane. Can also transport D-lactate and glycolate.</text>
</comment>
<name>A0A1H3RVR1_9BACT</name>
<feature type="transmembrane region" description="Helical" evidence="8">
    <location>
        <begin position="337"/>
        <end position="357"/>
    </location>
</feature>